<dbReference type="EMBL" id="PFBW01000001">
    <property type="protein sequence ID" value="PIR77884.1"/>
    <property type="molecule type" value="Genomic_DNA"/>
</dbReference>
<keyword evidence="1" id="KW-0812">Transmembrane</keyword>
<evidence type="ECO:0000313" key="4">
    <source>
        <dbReference type="Proteomes" id="UP000228528"/>
    </source>
</evidence>
<sequence length="414" mass="46776">MIMFKKIFFSFLFLSIFLLPSVALAEDTPLDTLAAEQGPVISMFMRDDCRHCKDAEAFLEDFLVERPDVRVVYYNLDEQANKDNFDAVTTQYDMVKGTPVTLINGVLIQGFGTAETTGEVFRELVDRDLHTVTFDDVVNGEAVEVFNGTTETEVCTEEGCDVSEKISYKITIPIIGTVVDVGGFSLSALSLILGLVDGFNPCAMWVLVMFLFVLSQAGSRKRMFQYAGLFIVAEAVMYYLILNVWFTAWDFIELNKYVTPGVGLLALGSGIYFIYKFYTYSPVCKVASIDQQKKMSDKVKELAKKPLTLGVAFGILALAFSVNIFEFACSIGIPQTYTKILELNFLTFWETQWYMFLYIIMYMFDDIIVFGIGIYALEKISMVHKYSKWSTLVGGILMLLLGFVMLFNPEFLVF</sequence>
<protein>
    <submittedName>
        <fullName evidence="3">Glutaredoxin</fullName>
    </submittedName>
</protein>
<feature type="transmembrane region" description="Helical" evidence="1">
    <location>
        <begin position="353"/>
        <end position="377"/>
    </location>
</feature>
<dbReference type="SUPFAM" id="SSF52833">
    <property type="entry name" value="Thioredoxin-like"/>
    <property type="match status" value="1"/>
</dbReference>
<feature type="signal peptide" evidence="2">
    <location>
        <begin position="1"/>
        <end position="25"/>
    </location>
</feature>
<dbReference type="InterPro" id="IPR036249">
    <property type="entry name" value="Thioredoxin-like_sf"/>
</dbReference>
<feature type="transmembrane region" description="Helical" evidence="1">
    <location>
        <begin position="307"/>
        <end position="333"/>
    </location>
</feature>
<evidence type="ECO:0000256" key="2">
    <source>
        <dbReference type="SAM" id="SignalP"/>
    </source>
</evidence>
<reference evidence="4" key="1">
    <citation type="submission" date="2017-09" db="EMBL/GenBank/DDBJ databases">
        <title>Depth-based differentiation of microbial function through sediment-hosted aquifers and enrichment of novel symbionts in the deep terrestrial subsurface.</title>
        <authorList>
            <person name="Probst A.J."/>
            <person name="Ladd B."/>
            <person name="Jarett J.K."/>
            <person name="Geller-Mcgrath D.E."/>
            <person name="Sieber C.M.K."/>
            <person name="Emerson J.B."/>
            <person name="Anantharaman K."/>
            <person name="Thomas B.C."/>
            <person name="Malmstrom R."/>
            <person name="Stieglmeier M."/>
            <person name="Klingl A."/>
            <person name="Woyke T."/>
            <person name="Ryan C.M."/>
            <person name="Banfield J.F."/>
        </authorList>
    </citation>
    <scope>NUCLEOTIDE SEQUENCE [LARGE SCALE GENOMIC DNA]</scope>
</reference>
<keyword evidence="1" id="KW-1133">Transmembrane helix</keyword>
<dbReference type="Proteomes" id="UP000228528">
    <property type="component" value="Unassembled WGS sequence"/>
</dbReference>
<evidence type="ECO:0000256" key="1">
    <source>
        <dbReference type="SAM" id="Phobius"/>
    </source>
</evidence>
<feature type="transmembrane region" description="Helical" evidence="1">
    <location>
        <begin position="191"/>
        <end position="214"/>
    </location>
</feature>
<gene>
    <name evidence="3" type="ORF">COU30_00025</name>
</gene>
<dbReference type="CDD" id="cd02947">
    <property type="entry name" value="TRX_family"/>
    <property type="match status" value="1"/>
</dbReference>
<accession>A0A2M6P2H0</accession>
<dbReference type="Gene3D" id="3.40.30.10">
    <property type="entry name" value="Glutaredoxin"/>
    <property type="match status" value="1"/>
</dbReference>
<feature type="transmembrane region" description="Helical" evidence="1">
    <location>
        <begin position="257"/>
        <end position="275"/>
    </location>
</feature>
<organism evidence="3 4">
    <name type="scientific">Candidatus Magasanikbacteria bacterium CG10_big_fil_rev_8_21_14_0_10_38_6</name>
    <dbReference type="NCBI Taxonomy" id="1974647"/>
    <lineage>
        <taxon>Bacteria</taxon>
        <taxon>Candidatus Magasanikiibacteriota</taxon>
    </lineage>
</organism>
<proteinExistence type="predicted"/>
<dbReference type="AlphaFoldDB" id="A0A2M6P2H0"/>
<feature type="transmembrane region" description="Helical" evidence="1">
    <location>
        <begin position="389"/>
        <end position="407"/>
    </location>
</feature>
<evidence type="ECO:0000313" key="3">
    <source>
        <dbReference type="EMBL" id="PIR77884.1"/>
    </source>
</evidence>
<name>A0A2M6P2H0_9BACT</name>
<feature type="transmembrane region" description="Helical" evidence="1">
    <location>
        <begin position="226"/>
        <end position="245"/>
    </location>
</feature>
<keyword evidence="2" id="KW-0732">Signal</keyword>
<feature type="chain" id="PRO_5014979939" evidence="2">
    <location>
        <begin position="26"/>
        <end position="414"/>
    </location>
</feature>
<keyword evidence="1" id="KW-0472">Membrane</keyword>
<comment type="caution">
    <text evidence="3">The sequence shown here is derived from an EMBL/GenBank/DDBJ whole genome shotgun (WGS) entry which is preliminary data.</text>
</comment>